<dbReference type="InterPro" id="IPR001611">
    <property type="entry name" value="Leu-rich_rpt"/>
</dbReference>
<evidence type="ECO:0000313" key="6">
    <source>
        <dbReference type="Proteomes" id="UP000677054"/>
    </source>
</evidence>
<dbReference type="Pfam" id="PF13855">
    <property type="entry name" value="LRR_8"/>
    <property type="match status" value="1"/>
</dbReference>
<evidence type="ECO:0000256" key="3">
    <source>
        <dbReference type="SAM" id="MobiDB-lite"/>
    </source>
</evidence>
<dbReference type="PANTHER" id="PTHR24366:SF96">
    <property type="entry name" value="LEUCINE RICH REPEAT CONTAINING 53"/>
    <property type="match status" value="1"/>
</dbReference>
<keyword evidence="6" id="KW-1185">Reference proteome</keyword>
<dbReference type="Pfam" id="PF00560">
    <property type="entry name" value="LRR_1"/>
    <property type="match status" value="1"/>
</dbReference>
<dbReference type="Gene3D" id="3.80.10.10">
    <property type="entry name" value="Ribonuclease Inhibitor"/>
    <property type="match status" value="2"/>
</dbReference>
<evidence type="ECO:0000256" key="4">
    <source>
        <dbReference type="SAM" id="SignalP"/>
    </source>
</evidence>
<protein>
    <submittedName>
        <fullName evidence="5">Uncharacterized protein</fullName>
    </submittedName>
</protein>
<dbReference type="PROSITE" id="PS51450">
    <property type="entry name" value="LRR"/>
    <property type="match status" value="1"/>
</dbReference>
<evidence type="ECO:0000256" key="2">
    <source>
        <dbReference type="ARBA" id="ARBA00022737"/>
    </source>
</evidence>
<organism evidence="5">
    <name type="scientific">Darwinula stevensoni</name>
    <dbReference type="NCBI Taxonomy" id="69355"/>
    <lineage>
        <taxon>Eukaryota</taxon>
        <taxon>Metazoa</taxon>
        <taxon>Ecdysozoa</taxon>
        <taxon>Arthropoda</taxon>
        <taxon>Crustacea</taxon>
        <taxon>Oligostraca</taxon>
        <taxon>Ostracoda</taxon>
        <taxon>Podocopa</taxon>
        <taxon>Podocopida</taxon>
        <taxon>Darwinulocopina</taxon>
        <taxon>Darwinuloidea</taxon>
        <taxon>Darwinulidae</taxon>
        <taxon>Darwinula</taxon>
    </lineage>
</organism>
<dbReference type="EMBL" id="LR899596">
    <property type="protein sequence ID" value="CAD7240960.1"/>
    <property type="molecule type" value="Genomic_DNA"/>
</dbReference>
<dbReference type="EMBL" id="CAJPEV010000079">
    <property type="protein sequence ID" value="CAG0880211.1"/>
    <property type="molecule type" value="Genomic_DNA"/>
</dbReference>
<dbReference type="Proteomes" id="UP000677054">
    <property type="component" value="Unassembled WGS sequence"/>
</dbReference>
<dbReference type="PANTHER" id="PTHR24366">
    <property type="entry name" value="IG(IMMUNOGLOBULIN) AND LRR(LEUCINE RICH REPEAT) DOMAINS"/>
    <property type="match status" value="1"/>
</dbReference>
<dbReference type="InterPro" id="IPR032675">
    <property type="entry name" value="LRR_dom_sf"/>
</dbReference>
<proteinExistence type="predicted"/>
<feature type="compositionally biased region" description="Low complexity" evidence="3">
    <location>
        <begin position="748"/>
        <end position="758"/>
    </location>
</feature>
<feature type="compositionally biased region" description="Polar residues" evidence="3">
    <location>
        <begin position="730"/>
        <end position="747"/>
    </location>
</feature>
<feature type="signal peptide" evidence="4">
    <location>
        <begin position="1"/>
        <end position="25"/>
    </location>
</feature>
<name>A0A7R8X5A1_9CRUS</name>
<feature type="region of interest" description="Disordered" evidence="3">
    <location>
        <begin position="567"/>
        <end position="591"/>
    </location>
</feature>
<evidence type="ECO:0000256" key="1">
    <source>
        <dbReference type="ARBA" id="ARBA00022614"/>
    </source>
</evidence>
<sequence>MAAVDVWFVCQLMAWTVLLRREVGARNSSSPCHSEPYSGTVFCRDWSGTTLEDLKIAISTAWFQNTTTVDISHSDITILASFIDERMRSDIEGLAVTNSGLRRIESEAFAYLEKLRRLDLSGNALREIPDFVRTFPLLEELVFADNFATSIQGLMTFKGLLKLRHLNLAFNRIGQLGLFGKDANYLLPLDKFNIQPLKMSLQELSLRGNGLRFFPEQLLESFPRLRHLDMSFNKLSGENSLFLYSLSVIPEEAFQGMPELQTLNLDQNALRTFVILHLPASLKLITLEGNPLRCDCRLHWLWELSRKKNREYLVSSEHDISEDLNVRLPRCQTPLLYRDWPLHRFSEQILCPKDKEDRIKSFFYVSNGDQRLFGTRVFSQLEVLRAESLDPTSFLLSWRIADSFPSTGLDWAVVYRQVGAKISVFHETSLTSTKQLPGNSTGNDGAYHHHLAGLRPDTYYVVCLAMIEDASFYIHLNKCIEAKTLRDSKLCPEEEFTTSSVSASASTTDGTPTGQYLKKKSQQILPESISFTPHMNSISVRWSLRPTIITRNSQTRASTGRYHSSLVYRVPPGEGQSANRRGRSPTASPDDPVWKISYREFSKDKEMEVLVVKSRQYARNSTLEYAIEDLKPTTGYVVCFEAVPYADALNSEGNQKTFDFSLRNANRNEDPDVRCEELVTLEDADFPVTEVAVATTVSSSATVVVVVLLCCFCPNCFSCKKKKEDRQKMLQNSDSNSSGTANTDTDTSNVSSSNNSGKSSYLSYNICRDGVLQPQTKPNKMSSDISNSWIRIQKSTRNTYLPEDDRGYLVPAVKIDHQNEEQAANFRAIRSYFREQAMSQRYSSETPKGSSAAHMPVPVDIPRASVSRNGFRRRALSADDLTFRLEPRSPTYLNHSLGDISASELQPDSFHSMPYPNDGTGLNRRTMTTSPVKRRILYKSTNNLISAHEQGYSSLPTICDPFHYSQRTENGRRNSKKLYRRSRRSPHENVGSDRLRMYHTWNISNHSFTPTEPFRPETTVSSYSNPDYNRRMFEMDL</sequence>
<keyword evidence="4" id="KW-0732">Signal</keyword>
<feature type="compositionally biased region" description="Basic residues" evidence="3">
    <location>
        <begin position="973"/>
        <end position="984"/>
    </location>
</feature>
<dbReference type="SMART" id="SM00369">
    <property type="entry name" value="LRR_TYP"/>
    <property type="match status" value="5"/>
</dbReference>
<keyword evidence="1" id="KW-0433">Leucine-rich repeat</keyword>
<feature type="chain" id="PRO_5036209013" evidence="4">
    <location>
        <begin position="26"/>
        <end position="1037"/>
    </location>
</feature>
<dbReference type="AlphaFoldDB" id="A0A7R8X5A1"/>
<feature type="region of interest" description="Disordered" evidence="3">
    <location>
        <begin position="966"/>
        <end position="991"/>
    </location>
</feature>
<dbReference type="Pfam" id="PF13516">
    <property type="entry name" value="LRR_6"/>
    <property type="match status" value="1"/>
</dbReference>
<reference evidence="5" key="1">
    <citation type="submission" date="2020-11" db="EMBL/GenBank/DDBJ databases">
        <authorList>
            <person name="Tran Van P."/>
        </authorList>
    </citation>
    <scope>NUCLEOTIDE SEQUENCE</scope>
</reference>
<gene>
    <name evidence="5" type="ORF">DSTB1V02_LOCUS962</name>
</gene>
<evidence type="ECO:0000313" key="5">
    <source>
        <dbReference type="EMBL" id="CAD7240960.1"/>
    </source>
</evidence>
<dbReference type="InterPro" id="IPR003591">
    <property type="entry name" value="Leu-rich_rpt_typical-subtyp"/>
</dbReference>
<dbReference type="OrthoDB" id="1055097at2759"/>
<accession>A0A7R8X5A1</accession>
<feature type="region of interest" description="Disordered" evidence="3">
    <location>
        <begin position="730"/>
        <end position="758"/>
    </location>
</feature>
<keyword evidence="2" id="KW-0677">Repeat</keyword>
<dbReference type="SUPFAM" id="SSF52058">
    <property type="entry name" value="L domain-like"/>
    <property type="match status" value="1"/>
</dbReference>